<organism evidence="1 2">
    <name type="scientific">Romanomermis culicivorax</name>
    <name type="common">Nematode worm</name>
    <dbReference type="NCBI Taxonomy" id="13658"/>
    <lineage>
        <taxon>Eukaryota</taxon>
        <taxon>Metazoa</taxon>
        <taxon>Ecdysozoa</taxon>
        <taxon>Nematoda</taxon>
        <taxon>Enoplea</taxon>
        <taxon>Dorylaimia</taxon>
        <taxon>Mermithida</taxon>
        <taxon>Mermithoidea</taxon>
        <taxon>Mermithidae</taxon>
        <taxon>Romanomermis</taxon>
    </lineage>
</organism>
<evidence type="ECO:0000313" key="1">
    <source>
        <dbReference type="Proteomes" id="UP000887565"/>
    </source>
</evidence>
<dbReference type="AlphaFoldDB" id="A0A915JEA5"/>
<sequence>MVENSMEEPNDDEEPNRISDVTCKTPIKLHQICDFTSPSSYIKYVIFRFPVSNVLDLGQQQLDERQLDE</sequence>
<protein>
    <submittedName>
        <fullName evidence="2">Uncharacterized protein</fullName>
    </submittedName>
</protein>
<dbReference type="Proteomes" id="UP000887565">
    <property type="component" value="Unplaced"/>
</dbReference>
<proteinExistence type="predicted"/>
<reference evidence="2" key="1">
    <citation type="submission" date="2022-11" db="UniProtKB">
        <authorList>
            <consortium name="WormBaseParasite"/>
        </authorList>
    </citation>
    <scope>IDENTIFICATION</scope>
</reference>
<keyword evidence="1" id="KW-1185">Reference proteome</keyword>
<name>A0A915JEA5_ROMCU</name>
<accession>A0A915JEA5</accession>
<dbReference type="WBParaSite" id="nRc.2.0.1.t24140-RA">
    <property type="protein sequence ID" value="nRc.2.0.1.t24140-RA"/>
    <property type="gene ID" value="nRc.2.0.1.g24140"/>
</dbReference>
<evidence type="ECO:0000313" key="2">
    <source>
        <dbReference type="WBParaSite" id="nRc.2.0.1.t24140-RA"/>
    </source>
</evidence>